<dbReference type="Pfam" id="PF00067">
    <property type="entry name" value="p450"/>
    <property type="match status" value="1"/>
</dbReference>
<evidence type="ECO:0000256" key="6">
    <source>
        <dbReference type="SAM" id="Phobius"/>
    </source>
</evidence>
<evidence type="ECO:0000256" key="4">
    <source>
        <dbReference type="PIRSR" id="PIRSR602401-1"/>
    </source>
</evidence>
<dbReference type="RefSeq" id="XP_025379774.1">
    <property type="nucleotide sequence ID" value="XM_025524923.1"/>
</dbReference>
<evidence type="ECO:0000313" key="8">
    <source>
        <dbReference type="Proteomes" id="UP000245768"/>
    </source>
</evidence>
<feature type="transmembrane region" description="Helical" evidence="6">
    <location>
        <begin position="20"/>
        <end position="41"/>
    </location>
</feature>
<dbReference type="PANTHER" id="PTHR24305">
    <property type="entry name" value="CYTOCHROME P450"/>
    <property type="match status" value="1"/>
</dbReference>
<dbReference type="GO" id="GO:0016705">
    <property type="term" value="F:oxidoreductase activity, acting on paired donors, with incorporation or reduction of molecular oxygen"/>
    <property type="evidence" value="ECO:0007669"/>
    <property type="project" value="InterPro"/>
</dbReference>
<dbReference type="GO" id="GO:0005506">
    <property type="term" value="F:iron ion binding"/>
    <property type="evidence" value="ECO:0007669"/>
    <property type="project" value="InterPro"/>
</dbReference>
<evidence type="ECO:0000256" key="2">
    <source>
        <dbReference type="ARBA" id="ARBA00022723"/>
    </source>
</evidence>
<dbReference type="EMBL" id="KZ819635">
    <property type="protein sequence ID" value="PWN92576.1"/>
    <property type="molecule type" value="Genomic_DNA"/>
</dbReference>
<dbReference type="InterPro" id="IPR001128">
    <property type="entry name" value="Cyt_P450"/>
</dbReference>
<evidence type="ECO:0000256" key="1">
    <source>
        <dbReference type="ARBA" id="ARBA00001971"/>
    </source>
</evidence>
<dbReference type="GeneID" id="37046839"/>
<dbReference type="GO" id="GO:0004497">
    <property type="term" value="F:monooxygenase activity"/>
    <property type="evidence" value="ECO:0007669"/>
    <property type="project" value="UniProtKB-KW"/>
</dbReference>
<evidence type="ECO:0000256" key="3">
    <source>
        <dbReference type="ARBA" id="ARBA00023004"/>
    </source>
</evidence>
<dbReference type="PRINTS" id="PR00463">
    <property type="entry name" value="EP450I"/>
</dbReference>
<evidence type="ECO:0000256" key="5">
    <source>
        <dbReference type="RuleBase" id="RU000461"/>
    </source>
</evidence>
<name>A0A316YU39_9BASI</name>
<keyword evidence="5" id="KW-0503">Monooxygenase</keyword>
<dbReference type="InterPro" id="IPR050121">
    <property type="entry name" value="Cytochrome_P450_monoxygenase"/>
</dbReference>
<dbReference type="InterPro" id="IPR036396">
    <property type="entry name" value="Cyt_P450_sf"/>
</dbReference>
<keyword evidence="6" id="KW-0812">Transmembrane</keyword>
<dbReference type="STRING" id="215250.A0A316YU39"/>
<dbReference type="Gene3D" id="1.10.630.10">
    <property type="entry name" value="Cytochrome P450"/>
    <property type="match status" value="1"/>
</dbReference>
<organism evidence="7 8">
    <name type="scientific">Acaromyces ingoldii</name>
    <dbReference type="NCBI Taxonomy" id="215250"/>
    <lineage>
        <taxon>Eukaryota</taxon>
        <taxon>Fungi</taxon>
        <taxon>Dikarya</taxon>
        <taxon>Basidiomycota</taxon>
        <taxon>Ustilaginomycotina</taxon>
        <taxon>Exobasidiomycetes</taxon>
        <taxon>Exobasidiales</taxon>
        <taxon>Cryptobasidiaceae</taxon>
        <taxon>Acaromyces</taxon>
    </lineage>
</organism>
<dbReference type="PROSITE" id="PS00086">
    <property type="entry name" value="CYTOCHROME_P450"/>
    <property type="match status" value="1"/>
</dbReference>
<feature type="binding site" description="axial binding residue" evidence="4">
    <location>
        <position position="451"/>
    </location>
    <ligand>
        <name>heme</name>
        <dbReference type="ChEBI" id="CHEBI:30413"/>
    </ligand>
    <ligandPart>
        <name>Fe</name>
        <dbReference type="ChEBI" id="CHEBI:18248"/>
    </ligandPart>
</feature>
<comment type="similarity">
    <text evidence="5">Belongs to the cytochrome P450 family.</text>
</comment>
<dbReference type="OrthoDB" id="6692864at2759"/>
<dbReference type="PRINTS" id="PR00385">
    <property type="entry name" value="P450"/>
</dbReference>
<dbReference type="SUPFAM" id="SSF48264">
    <property type="entry name" value="Cytochrome P450"/>
    <property type="match status" value="1"/>
</dbReference>
<protein>
    <submittedName>
        <fullName evidence="7">Cytochrome P450</fullName>
    </submittedName>
</protein>
<keyword evidence="3 4" id="KW-0408">Iron</keyword>
<dbReference type="InParanoid" id="A0A316YU39"/>
<sequence length="510" mass="57046">MTASQGVFASSELRDLAPYLLASLPFLWAFYAVFLHPLAGVPGPRLAKVTRGWHTYKCFKGQWHQVILDLHEKYGPVVRIAPDEVSFVDATALKKLFGHGSNSAPKTKWYNTWQLSGQGESVFATQNAQMHAKLRRKLASTYSMTAILQVESLVQEVADENWAAFERIAGESRVIDLDFWTGAFSYDVVSELGMGGRLGFVKSATDVNGLIRAVTDGFYTITNMGHVPGQMLLFDNPITSSLLKLFGARNAFEDFIKWLDERVRCRQDGTEPAKRHDMLESFRTPKGDDEQVTHPEVMVEAINLLGAGADTTSIGIRAVLGHLLEYPESYKAVQEEIDGYFAVVGDLEAPSKLSFKECQKLPKLQNVIREAQRLHPSIVYQLPRLSPGVEIAGHFIPPGYAVSISSLSANRDKAVFGSDANSFRPSRWEDEDEAKRMDSMLCTFGAGNRSCLGKNLALVEINIYVAQLLRQYDLESAVEQGQPKWKNYSQWFNMQTDFLVRLRRRSNGST</sequence>
<comment type="cofactor">
    <cofactor evidence="1 4">
        <name>heme</name>
        <dbReference type="ChEBI" id="CHEBI:30413"/>
    </cofactor>
</comment>
<keyword evidence="2 4" id="KW-0479">Metal-binding</keyword>
<gene>
    <name evidence="7" type="ORF">FA10DRAFT_301041</name>
</gene>
<keyword evidence="8" id="KW-1185">Reference proteome</keyword>
<keyword evidence="6" id="KW-1133">Transmembrane helix</keyword>
<dbReference type="InterPro" id="IPR017972">
    <property type="entry name" value="Cyt_P450_CS"/>
</dbReference>
<reference evidence="7" key="1">
    <citation type="journal article" date="2018" name="Mol. Biol. Evol.">
        <title>Broad Genomic Sampling Reveals a Smut Pathogenic Ancestry of the Fungal Clade Ustilaginomycotina.</title>
        <authorList>
            <person name="Kijpornyongpan T."/>
            <person name="Mondo S.J."/>
            <person name="Barry K."/>
            <person name="Sandor L."/>
            <person name="Lee J."/>
            <person name="Lipzen A."/>
            <person name="Pangilinan J."/>
            <person name="LaButti K."/>
            <person name="Hainaut M."/>
            <person name="Henrissat B."/>
            <person name="Grigoriev I.V."/>
            <person name="Spatafora J.W."/>
            <person name="Aime M.C."/>
        </authorList>
    </citation>
    <scope>NUCLEOTIDE SEQUENCE [LARGE SCALE GENOMIC DNA]</scope>
    <source>
        <strain evidence="7">MCA 4198</strain>
    </source>
</reference>
<keyword evidence="4 5" id="KW-0349">Heme</keyword>
<proteinExistence type="inferred from homology"/>
<evidence type="ECO:0000313" key="7">
    <source>
        <dbReference type="EMBL" id="PWN92576.1"/>
    </source>
</evidence>
<dbReference type="Proteomes" id="UP000245768">
    <property type="component" value="Unassembled WGS sequence"/>
</dbReference>
<dbReference type="InterPro" id="IPR002401">
    <property type="entry name" value="Cyt_P450_E_grp-I"/>
</dbReference>
<dbReference type="AlphaFoldDB" id="A0A316YU39"/>
<keyword evidence="6" id="KW-0472">Membrane</keyword>
<dbReference type="GO" id="GO:0020037">
    <property type="term" value="F:heme binding"/>
    <property type="evidence" value="ECO:0007669"/>
    <property type="project" value="InterPro"/>
</dbReference>
<keyword evidence="5" id="KW-0560">Oxidoreductase</keyword>
<accession>A0A316YU39</accession>
<dbReference type="PANTHER" id="PTHR24305:SF180">
    <property type="entry name" value="P450, PUTATIVE (EUROFUNG)-RELATED"/>
    <property type="match status" value="1"/>
</dbReference>